<feature type="non-terminal residue" evidence="1">
    <location>
        <position position="1"/>
    </location>
</feature>
<dbReference type="AlphaFoldDB" id="A0A9N8K375"/>
<sequence>TILQRNRQNASTIFIHRPVLDRPPLHDLCPRQPNLRSFFSQPCTETAQAFSLQQRHKDQLWFCKCWVLRISMHCLLWHLLPMLHCPTAAGNVVREAAHPRLEAVLPLLEVQSRVERVYFAGCSNMDARACASQVSYQRRCYV</sequence>
<keyword evidence="2" id="KW-1185">Reference proteome</keyword>
<dbReference type="Proteomes" id="UP000716446">
    <property type="component" value="Unassembled WGS sequence"/>
</dbReference>
<evidence type="ECO:0000313" key="1">
    <source>
        <dbReference type="EMBL" id="CAD0096307.1"/>
    </source>
</evidence>
<reference evidence="1" key="1">
    <citation type="submission" date="2020-06" db="EMBL/GenBank/DDBJ databases">
        <authorList>
            <person name="Onetto C."/>
        </authorList>
    </citation>
    <scope>NUCLEOTIDE SEQUENCE</scope>
</reference>
<protein>
    <submittedName>
        <fullName evidence="1">Uncharacterized protein</fullName>
    </submittedName>
</protein>
<gene>
    <name evidence="1" type="ORF">AWRI4619_LOCUS9311</name>
</gene>
<accession>A0A9N8K375</accession>
<organism evidence="1 2">
    <name type="scientific">Aureobasidium vineae</name>
    <dbReference type="NCBI Taxonomy" id="2773715"/>
    <lineage>
        <taxon>Eukaryota</taxon>
        <taxon>Fungi</taxon>
        <taxon>Dikarya</taxon>
        <taxon>Ascomycota</taxon>
        <taxon>Pezizomycotina</taxon>
        <taxon>Dothideomycetes</taxon>
        <taxon>Dothideomycetidae</taxon>
        <taxon>Dothideales</taxon>
        <taxon>Saccotheciaceae</taxon>
        <taxon>Aureobasidium</taxon>
    </lineage>
</organism>
<comment type="caution">
    <text evidence="1">The sequence shown here is derived from an EMBL/GenBank/DDBJ whole genome shotgun (WGS) entry which is preliminary data.</text>
</comment>
<evidence type="ECO:0000313" key="2">
    <source>
        <dbReference type="Proteomes" id="UP000716446"/>
    </source>
</evidence>
<name>A0A9N8K375_9PEZI</name>
<proteinExistence type="predicted"/>
<dbReference type="EMBL" id="CAIJEN010000016">
    <property type="protein sequence ID" value="CAD0096307.1"/>
    <property type="molecule type" value="Genomic_DNA"/>
</dbReference>
<feature type="non-terminal residue" evidence="1">
    <location>
        <position position="142"/>
    </location>
</feature>